<dbReference type="AlphaFoldDB" id="A0A2P8DAC0"/>
<sequence>MNKFYNVLAILAMAGMSNSLLAQTPGGVDTSLTAWFQAEAGATLSPTNVLTLWTNQVTNPNLPSLSPDAGATTRVNNDPVPFNFHSYMQHASGCMHRPTSVTSTDIVAANQGSMMGIGTEADQLIALTGNSTSGQFGNNRANTGIRSNRTEFGSGTTNGGANFATGIQVNPGRANLFGLRGLVGGSPAQQNTYNGLKATGAAANRPSGSYRFAIGSFIGYYYGNGKSAEVICYSRQLTANEFSRVESYLAIKYGITLGNPASPVDYLSSASALIWPADAAYQYNITGIGRDDSSKLIQKQSKAVTTGAKIVMYNGNTAGSFPNMNADNASVFTADLSFVVFGDNNGSTALDSCALNGKAVCTARRWKMIKTGAAGDVTIAFNAADLPADITTLLVSADNSFPESATTAFPLSNSGTIRYAVIPSANTFFTFSAPPLNVTVTVDPITCSSSGERGTMSANVSGGLAPVSLSWNTNPPQTTPVAQDVPAGSYTLKVTQAAGCTYVQDVTVNDERIKLSAQLLATDIKCYGANNGSITVNVTNGTPPYAFCLNTSNAWTTNNQFTNLSEGFYTIHFKDANGCTGEDTVTIYEPKPLSLKIDQVTDDYCERGSSPNGSARIRIQGGTSPYATTLNGTGITPADQLQGLNAGDYGYTVTDARGCSRSDSFQIRHIDCCLLFLPNAFTPNMDGKNDIFKVETTGPITLDKLRIYNRYGQMVFQSFHLSKGWDGTKNGVAVDPGTYFYTLQYTCKSLSGPQTTTQSGDLTLIR</sequence>
<protein>
    <submittedName>
        <fullName evidence="4">Gliding motility-associated-like protein</fullName>
    </submittedName>
</protein>
<organism evidence="4 5">
    <name type="scientific">Taibaiella chishuiensis</name>
    <dbReference type="NCBI Taxonomy" id="1434707"/>
    <lineage>
        <taxon>Bacteria</taxon>
        <taxon>Pseudomonadati</taxon>
        <taxon>Bacteroidota</taxon>
        <taxon>Chitinophagia</taxon>
        <taxon>Chitinophagales</taxon>
        <taxon>Chitinophagaceae</taxon>
        <taxon>Taibaiella</taxon>
    </lineage>
</organism>
<dbReference type="NCBIfam" id="TIGR04131">
    <property type="entry name" value="Bac_Flav_CTERM"/>
    <property type="match status" value="1"/>
</dbReference>
<reference evidence="4 5" key="1">
    <citation type="submission" date="2018-03" db="EMBL/GenBank/DDBJ databases">
        <title>Genomic Encyclopedia of Type Strains, Phase III (KMG-III): the genomes of soil and plant-associated and newly described type strains.</title>
        <authorList>
            <person name="Whitman W."/>
        </authorList>
    </citation>
    <scope>NUCLEOTIDE SEQUENCE [LARGE SCALE GENOMIC DNA]</scope>
    <source>
        <strain evidence="4 5">CGMCC 1.12700</strain>
    </source>
</reference>
<proteinExistence type="predicted"/>
<evidence type="ECO:0000313" key="4">
    <source>
        <dbReference type="EMBL" id="PSK94174.1"/>
    </source>
</evidence>
<comment type="caution">
    <text evidence="4">The sequence shown here is derived from an EMBL/GenBank/DDBJ whole genome shotgun (WGS) entry which is preliminary data.</text>
</comment>
<feature type="domain" description="DUF8202" evidence="3">
    <location>
        <begin position="242"/>
        <end position="417"/>
    </location>
</feature>
<evidence type="ECO:0000256" key="1">
    <source>
        <dbReference type="SAM" id="MobiDB-lite"/>
    </source>
</evidence>
<dbReference type="InterPro" id="IPR025667">
    <property type="entry name" value="SprB_repeat"/>
</dbReference>
<name>A0A2P8DAC0_9BACT</name>
<feature type="chain" id="PRO_5015137585" evidence="2">
    <location>
        <begin position="23"/>
        <end position="766"/>
    </location>
</feature>
<dbReference type="Pfam" id="PF13585">
    <property type="entry name" value="CHU_C"/>
    <property type="match status" value="1"/>
</dbReference>
<feature type="region of interest" description="Disordered" evidence="1">
    <location>
        <begin position="137"/>
        <end position="157"/>
    </location>
</feature>
<keyword evidence="5" id="KW-1185">Reference proteome</keyword>
<evidence type="ECO:0000313" key="5">
    <source>
        <dbReference type="Proteomes" id="UP000240572"/>
    </source>
</evidence>
<keyword evidence="2" id="KW-0732">Signal</keyword>
<evidence type="ECO:0000256" key="2">
    <source>
        <dbReference type="SAM" id="SignalP"/>
    </source>
</evidence>
<dbReference type="OrthoDB" id="5726170at2"/>
<dbReference type="InterPro" id="IPR058515">
    <property type="entry name" value="DUF8202"/>
</dbReference>
<dbReference type="Proteomes" id="UP000240572">
    <property type="component" value="Unassembled WGS sequence"/>
</dbReference>
<dbReference type="InterPro" id="IPR026341">
    <property type="entry name" value="T9SS_type_B"/>
</dbReference>
<feature type="compositionally biased region" description="Polar residues" evidence="1">
    <location>
        <begin position="137"/>
        <end position="151"/>
    </location>
</feature>
<accession>A0A2P8DAC0</accession>
<dbReference type="Pfam" id="PF26628">
    <property type="entry name" value="DUF8202"/>
    <property type="match status" value="1"/>
</dbReference>
<gene>
    <name evidence="4" type="ORF">B0I18_101327</name>
</gene>
<dbReference type="RefSeq" id="WP_106520900.1">
    <property type="nucleotide sequence ID" value="NZ_PYGD01000001.1"/>
</dbReference>
<evidence type="ECO:0000259" key="3">
    <source>
        <dbReference type="Pfam" id="PF26628"/>
    </source>
</evidence>
<feature type="signal peptide" evidence="2">
    <location>
        <begin position="1"/>
        <end position="22"/>
    </location>
</feature>
<dbReference type="Pfam" id="PF13573">
    <property type="entry name" value="SprB"/>
    <property type="match status" value="1"/>
</dbReference>
<dbReference type="EMBL" id="PYGD01000001">
    <property type="protein sequence ID" value="PSK94174.1"/>
    <property type="molecule type" value="Genomic_DNA"/>
</dbReference>